<sequence>MNKLMLMVVAEARVQHASLKTDFAPLLKMTRLFPRVQQPKQYVLPEMTTRPRETYLYMFPTYGSSNTTSPKTLHAYIISSTCILTLVVLYLQPIKLGT</sequence>
<keyword evidence="1" id="KW-0472">Membrane</keyword>
<keyword evidence="1" id="KW-1133">Transmembrane helix</keyword>
<accession>A0A251SIA5</accession>
<keyword evidence="3" id="KW-1185">Reference proteome</keyword>
<feature type="transmembrane region" description="Helical" evidence="1">
    <location>
        <begin position="73"/>
        <end position="91"/>
    </location>
</feature>
<protein>
    <submittedName>
        <fullName evidence="2">Uncharacterized protein</fullName>
    </submittedName>
</protein>
<organism evidence="2 3">
    <name type="scientific">Helianthus annuus</name>
    <name type="common">Common sunflower</name>
    <dbReference type="NCBI Taxonomy" id="4232"/>
    <lineage>
        <taxon>Eukaryota</taxon>
        <taxon>Viridiplantae</taxon>
        <taxon>Streptophyta</taxon>
        <taxon>Embryophyta</taxon>
        <taxon>Tracheophyta</taxon>
        <taxon>Spermatophyta</taxon>
        <taxon>Magnoliopsida</taxon>
        <taxon>eudicotyledons</taxon>
        <taxon>Gunneridae</taxon>
        <taxon>Pentapetalae</taxon>
        <taxon>asterids</taxon>
        <taxon>campanulids</taxon>
        <taxon>Asterales</taxon>
        <taxon>Asteraceae</taxon>
        <taxon>Asteroideae</taxon>
        <taxon>Heliantheae alliance</taxon>
        <taxon>Heliantheae</taxon>
        <taxon>Helianthus</taxon>
    </lineage>
</organism>
<name>A0A251SIA5_HELAN</name>
<evidence type="ECO:0000313" key="2">
    <source>
        <dbReference type="EMBL" id="OTF98569.1"/>
    </source>
</evidence>
<dbReference type="Proteomes" id="UP000215914">
    <property type="component" value="Chromosome 14"/>
</dbReference>
<dbReference type="EMBL" id="CM007903">
    <property type="protein sequence ID" value="OTF98569.1"/>
    <property type="molecule type" value="Genomic_DNA"/>
</dbReference>
<reference evidence="3" key="1">
    <citation type="journal article" date="2017" name="Nature">
        <title>The sunflower genome provides insights into oil metabolism, flowering and Asterid evolution.</title>
        <authorList>
            <person name="Badouin H."/>
            <person name="Gouzy J."/>
            <person name="Grassa C.J."/>
            <person name="Murat F."/>
            <person name="Staton S.E."/>
            <person name="Cottret L."/>
            <person name="Lelandais-Briere C."/>
            <person name="Owens G.L."/>
            <person name="Carrere S."/>
            <person name="Mayjonade B."/>
            <person name="Legrand L."/>
            <person name="Gill N."/>
            <person name="Kane N.C."/>
            <person name="Bowers J.E."/>
            <person name="Hubner S."/>
            <person name="Bellec A."/>
            <person name="Berard A."/>
            <person name="Berges H."/>
            <person name="Blanchet N."/>
            <person name="Boniface M.C."/>
            <person name="Brunel D."/>
            <person name="Catrice O."/>
            <person name="Chaidir N."/>
            <person name="Claudel C."/>
            <person name="Donnadieu C."/>
            <person name="Faraut T."/>
            <person name="Fievet G."/>
            <person name="Helmstetter N."/>
            <person name="King M."/>
            <person name="Knapp S.J."/>
            <person name="Lai Z."/>
            <person name="Le Paslier M.C."/>
            <person name="Lippi Y."/>
            <person name="Lorenzon L."/>
            <person name="Mandel J.R."/>
            <person name="Marage G."/>
            <person name="Marchand G."/>
            <person name="Marquand E."/>
            <person name="Bret-Mestries E."/>
            <person name="Morien E."/>
            <person name="Nambeesan S."/>
            <person name="Nguyen T."/>
            <person name="Pegot-Espagnet P."/>
            <person name="Pouilly N."/>
            <person name="Raftis F."/>
            <person name="Sallet E."/>
            <person name="Schiex T."/>
            <person name="Thomas J."/>
            <person name="Vandecasteele C."/>
            <person name="Vares D."/>
            <person name="Vear F."/>
            <person name="Vautrin S."/>
            <person name="Crespi M."/>
            <person name="Mangin B."/>
            <person name="Burke J.M."/>
            <person name="Salse J."/>
            <person name="Munos S."/>
            <person name="Vincourt P."/>
            <person name="Rieseberg L.H."/>
            <person name="Langlade N.B."/>
        </authorList>
    </citation>
    <scope>NUCLEOTIDE SEQUENCE [LARGE SCALE GENOMIC DNA]</scope>
    <source>
        <strain evidence="3">cv. SF193</strain>
    </source>
</reference>
<proteinExistence type="predicted"/>
<dbReference type="AlphaFoldDB" id="A0A251SIA5"/>
<dbReference type="InParanoid" id="A0A251SIA5"/>
<evidence type="ECO:0000256" key="1">
    <source>
        <dbReference type="SAM" id="Phobius"/>
    </source>
</evidence>
<keyword evidence="1" id="KW-0812">Transmembrane</keyword>
<evidence type="ECO:0000313" key="3">
    <source>
        <dbReference type="Proteomes" id="UP000215914"/>
    </source>
</evidence>
<gene>
    <name evidence="2" type="ORF">HannXRQ_Chr14g0447111</name>
</gene>